<evidence type="ECO:0000256" key="3">
    <source>
        <dbReference type="ARBA" id="ARBA00007931"/>
    </source>
</evidence>
<evidence type="ECO:0000313" key="13">
    <source>
        <dbReference type="EMBL" id="SHF82026.1"/>
    </source>
</evidence>
<keyword evidence="5 11" id="KW-0812">Transmembrane</keyword>
<dbReference type="AlphaFoldDB" id="A0A1M5ESA1"/>
<comment type="subcellular location">
    <subcellularLocation>
        <location evidence="2">Membrane</location>
        <topology evidence="2">Multi-pass membrane protein</topology>
    </subcellularLocation>
</comment>
<accession>A0A1M5ESA1</accession>
<evidence type="ECO:0000256" key="11">
    <source>
        <dbReference type="RuleBase" id="RU362031"/>
    </source>
</evidence>
<comment type="cofactor">
    <cofactor evidence="1 11">
        <name>Zn(2+)</name>
        <dbReference type="ChEBI" id="CHEBI:29105"/>
    </cofactor>
</comment>
<dbReference type="NCBIfam" id="TIGR00054">
    <property type="entry name" value="RIP metalloprotease RseP"/>
    <property type="match status" value="1"/>
</dbReference>
<protein>
    <recommendedName>
        <fullName evidence="11">Zinc metalloprotease</fullName>
        <ecNumber evidence="11">3.4.24.-</ecNumber>
    </recommendedName>
</protein>
<dbReference type="EMBL" id="FQWB01000001">
    <property type="protein sequence ID" value="SHF82026.1"/>
    <property type="molecule type" value="Genomic_DNA"/>
</dbReference>
<dbReference type="CDD" id="cd06163">
    <property type="entry name" value="S2P-M50_PDZ_RseP-like"/>
    <property type="match status" value="1"/>
</dbReference>
<dbReference type="SUPFAM" id="SSF50156">
    <property type="entry name" value="PDZ domain-like"/>
    <property type="match status" value="2"/>
</dbReference>
<dbReference type="RefSeq" id="WP_073367592.1">
    <property type="nucleotide sequence ID" value="NZ_FQWB01000001.1"/>
</dbReference>
<evidence type="ECO:0000256" key="2">
    <source>
        <dbReference type="ARBA" id="ARBA00004141"/>
    </source>
</evidence>
<dbReference type="GO" id="GO:0016020">
    <property type="term" value="C:membrane"/>
    <property type="evidence" value="ECO:0007669"/>
    <property type="project" value="UniProtKB-SubCell"/>
</dbReference>
<keyword evidence="14" id="KW-1185">Reference proteome</keyword>
<sequence length="447" mass="49931">MEIVIKLSQFLLSLSLLIILHELGHFIPAKIFKTRVEKFYLFFDVKYSLLKKKIGETEYGIGWLPLGGYVKISGMIDESMDKEQMALPPQPWEFRSKPAWQRLIIMLGGVTVNFILAFIIYIGMAYAYGDVYLNNSELKDGIAVTSPVGEELGFRTGDKIIAVDGEKIAHFDDIPMKLLFSKSALIVRDGKEQTLNFPVDLIDKVLKGEKKRPFIELREPFMVGKLSDSSANKALQPKDVIQSINGVPTKYADQVIAFAKTNKNRTVDAIVLRDEKEVPVKISIDKNGKLGIYAASVGIKSLEKLGLYKFSTQKYGFLESIPVGIEKGKDQLLGYGKQLKAIFNPDTGAYKGVGGFKAIFDIFPNTWSWEVFWNITALLSIMLGVMNLLPIPALDGGHVIFLLYEMVSGKKPSDKFLENAQMVGFFLLITLLLFANGNDIYKAIVGK</sequence>
<evidence type="ECO:0000256" key="10">
    <source>
        <dbReference type="ARBA" id="ARBA00023136"/>
    </source>
</evidence>
<feature type="transmembrane region" description="Helical" evidence="11">
    <location>
        <begin position="103"/>
        <end position="128"/>
    </location>
</feature>
<feature type="transmembrane region" description="Helical" evidence="11">
    <location>
        <begin position="12"/>
        <end position="32"/>
    </location>
</feature>
<dbReference type="STRING" id="468056.SAMN05443549_101457"/>
<evidence type="ECO:0000256" key="7">
    <source>
        <dbReference type="ARBA" id="ARBA00022833"/>
    </source>
</evidence>
<dbReference type="Pfam" id="PF02163">
    <property type="entry name" value="Peptidase_M50"/>
    <property type="match status" value="1"/>
</dbReference>
<reference evidence="14" key="1">
    <citation type="submission" date="2016-11" db="EMBL/GenBank/DDBJ databases">
        <authorList>
            <person name="Varghese N."/>
            <person name="Submissions S."/>
        </authorList>
    </citation>
    <scope>NUCLEOTIDE SEQUENCE [LARGE SCALE GENOMIC DNA]</scope>
    <source>
        <strain evidence="14">DSM 19978</strain>
    </source>
</reference>
<keyword evidence="8 11" id="KW-1133">Transmembrane helix</keyword>
<evidence type="ECO:0000256" key="9">
    <source>
        <dbReference type="ARBA" id="ARBA00023049"/>
    </source>
</evidence>
<dbReference type="GO" id="GO:0004222">
    <property type="term" value="F:metalloendopeptidase activity"/>
    <property type="evidence" value="ECO:0007669"/>
    <property type="project" value="InterPro"/>
</dbReference>
<feature type="transmembrane region" description="Helical" evidence="11">
    <location>
        <begin position="371"/>
        <end position="404"/>
    </location>
</feature>
<evidence type="ECO:0000256" key="5">
    <source>
        <dbReference type="ARBA" id="ARBA00022692"/>
    </source>
</evidence>
<feature type="domain" description="Peptidase M50" evidence="12">
    <location>
        <begin position="10"/>
        <end position="431"/>
    </location>
</feature>
<keyword evidence="10 11" id="KW-0472">Membrane</keyword>
<feature type="transmembrane region" description="Helical" evidence="11">
    <location>
        <begin position="416"/>
        <end position="435"/>
    </location>
</feature>
<gene>
    <name evidence="13" type="ORF">SAMN05443549_101457</name>
</gene>
<evidence type="ECO:0000256" key="8">
    <source>
        <dbReference type="ARBA" id="ARBA00022989"/>
    </source>
</evidence>
<dbReference type="EC" id="3.4.24.-" evidence="11"/>
<dbReference type="GO" id="GO:0046872">
    <property type="term" value="F:metal ion binding"/>
    <property type="evidence" value="ECO:0007669"/>
    <property type="project" value="UniProtKB-KW"/>
</dbReference>
<proteinExistence type="inferred from homology"/>
<dbReference type="GO" id="GO:0006508">
    <property type="term" value="P:proteolysis"/>
    <property type="evidence" value="ECO:0007669"/>
    <property type="project" value="UniProtKB-KW"/>
</dbReference>
<evidence type="ECO:0000256" key="4">
    <source>
        <dbReference type="ARBA" id="ARBA00022670"/>
    </source>
</evidence>
<keyword evidence="9 11" id="KW-0482">Metalloprotease</keyword>
<evidence type="ECO:0000259" key="12">
    <source>
        <dbReference type="Pfam" id="PF02163"/>
    </source>
</evidence>
<evidence type="ECO:0000256" key="1">
    <source>
        <dbReference type="ARBA" id="ARBA00001947"/>
    </source>
</evidence>
<evidence type="ECO:0000313" key="14">
    <source>
        <dbReference type="Proteomes" id="UP000184516"/>
    </source>
</evidence>
<comment type="similarity">
    <text evidence="3 11">Belongs to the peptidase M50B family.</text>
</comment>
<dbReference type="InterPro" id="IPR004387">
    <property type="entry name" value="Pept_M50_Zn"/>
</dbReference>
<keyword evidence="7 11" id="KW-0862">Zinc</keyword>
<keyword evidence="4 13" id="KW-0645">Protease</keyword>
<dbReference type="PANTHER" id="PTHR42837">
    <property type="entry name" value="REGULATOR OF SIGMA-E PROTEASE RSEP"/>
    <property type="match status" value="1"/>
</dbReference>
<dbReference type="InterPro" id="IPR036034">
    <property type="entry name" value="PDZ_sf"/>
</dbReference>
<dbReference type="Proteomes" id="UP000184516">
    <property type="component" value="Unassembled WGS sequence"/>
</dbReference>
<name>A0A1M5ESA1_9FLAO</name>
<keyword evidence="6 11" id="KW-0378">Hydrolase</keyword>
<keyword evidence="11" id="KW-0479">Metal-binding</keyword>
<evidence type="ECO:0000256" key="6">
    <source>
        <dbReference type="ARBA" id="ARBA00022801"/>
    </source>
</evidence>
<dbReference type="PANTHER" id="PTHR42837:SF2">
    <property type="entry name" value="MEMBRANE METALLOPROTEASE ARASP2, CHLOROPLASTIC-RELATED"/>
    <property type="match status" value="1"/>
</dbReference>
<organism evidence="13 14">
    <name type="scientific">Flavobacterium fluvii</name>
    <dbReference type="NCBI Taxonomy" id="468056"/>
    <lineage>
        <taxon>Bacteria</taxon>
        <taxon>Pseudomonadati</taxon>
        <taxon>Bacteroidota</taxon>
        <taxon>Flavobacteriia</taxon>
        <taxon>Flavobacteriales</taxon>
        <taxon>Flavobacteriaceae</taxon>
        <taxon>Flavobacterium</taxon>
    </lineage>
</organism>
<dbReference type="OrthoDB" id="9782003at2"/>
<dbReference type="Gene3D" id="2.30.42.10">
    <property type="match status" value="2"/>
</dbReference>
<dbReference type="InterPro" id="IPR008915">
    <property type="entry name" value="Peptidase_M50"/>
</dbReference>